<gene>
    <name evidence="2" type="ORF">C7T94_15470</name>
</gene>
<dbReference type="Proteomes" id="UP000240912">
    <property type="component" value="Unassembled WGS sequence"/>
</dbReference>
<organism evidence="2 3">
    <name type="scientific">Pedobacter yulinensis</name>
    <dbReference type="NCBI Taxonomy" id="2126353"/>
    <lineage>
        <taxon>Bacteria</taxon>
        <taxon>Pseudomonadati</taxon>
        <taxon>Bacteroidota</taxon>
        <taxon>Sphingobacteriia</taxon>
        <taxon>Sphingobacteriales</taxon>
        <taxon>Sphingobacteriaceae</taxon>
        <taxon>Pedobacter</taxon>
    </lineage>
</organism>
<reference evidence="2 3" key="1">
    <citation type="submission" date="2018-03" db="EMBL/GenBank/DDBJ databases">
        <authorList>
            <person name="Keele B.F."/>
        </authorList>
    </citation>
    <scope>NUCLEOTIDE SEQUENCE [LARGE SCALE GENOMIC DNA]</scope>
    <source>
        <strain evidence="2 3">YL28-9</strain>
    </source>
</reference>
<dbReference type="OrthoDB" id="9781189at2"/>
<dbReference type="PANTHER" id="PTHR47619:SF1">
    <property type="entry name" value="EXODEOXYRIBONUCLEASE WALJ"/>
    <property type="match status" value="1"/>
</dbReference>
<accession>A0A2T3HID0</accession>
<evidence type="ECO:0000313" key="2">
    <source>
        <dbReference type="EMBL" id="PST82198.1"/>
    </source>
</evidence>
<dbReference type="Pfam" id="PF12706">
    <property type="entry name" value="Lactamase_B_2"/>
    <property type="match status" value="1"/>
</dbReference>
<dbReference type="SUPFAM" id="SSF56281">
    <property type="entry name" value="Metallo-hydrolase/oxidoreductase"/>
    <property type="match status" value="1"/>
</dbReference>
<dbReference type="SMART" id="SM00849">
    <property type="entry name" value="Lactamase_B"/>
    <property type="match status" value="1"/>
</dbReference>
<evidence type="ECO:0000259" key="1">
    <source>
        <dbReference type="SMART" id="SM00849"/>
    </source>
</evidence>
<dbReference type="InterPro" id="IPR052533">
    <property type="entry name" value="WalJ/YycJ-like"/>
</dbReference>
<dbReference type="EMBL" id="PYLS01000006">
    <property type="protein sequence ID" value="PST82198.1"/>
    <property type="molecule type" value="Genomic_DNA"/>
</dbReference>
<sequence>MSLFVTSLNSGSNGNCYYVGNDREAVLVDAGISCREIEKRMARLGLDVNKVAAVFISHEHSDHIRGLSVLARKYRLPVYVTEKTRQQLRLLLDEQRTYCFCSGDSIQIGDLTVKCFLKRHDAIDPHSFVVEGAGVRVGVFTDLGACCEELSAHFGRCHAAFLESNYCEDMLERGRYPYFLKNRIKGGYGHLSNRQALDVFLSYRSEYLNLLLLAHLSRDNNDPQLVADLFGAHAGQTRVVVASRYEETPVFRVHTTHLVPASPVQATLF</sequence>
<comment type="caution">
    <text evidence="2">The sequence shown here is derived from an EMBL/GenBank/DDBJ whole genome shotgun (WGS) entry which is preliminary data.</text>
</comment>
<evidence type="ECO:0000313" key="3">
    <source>
        <dbReference type="Proteomes" id="UP000240912"/>
    </source>
</evidence>
<dbReference type="Gene3D" id="3.60.15.10">
    <property type="entry name" value="Ribonuclease Z/Hydroxyacylglutathione hydrolase-like"/>
    <property type="match status" value="1"/>
</dbReference>
<dbReference type="InterPro" id="IPR036866">
    <property type="entry name" value="RibonucZ/Hydroxyglut_hydro"/>
</dbReference>
<name>A0A2T3HID0_9SPHI</name>
<dbReference type="AlphaFoldDB" id="A0A2T3HID0"/>
<dbReference type="InterPro" id="IPR001279">
    <property type="entry name" value="Metallo-B-lactamas"/>
</dbReference>
<feature type="domain" description="Metallo-beta-lactamase" evidence="1">
    <location>
        <begin position="13"/>
        <end position="190"/>
    </location>
</feature>
<protein>
    <submittedName>
        <fullName evidence="2">MBL fold metallo-hydrolase</fullName>
    </submittedName>
</protein>
<dbReference type="RefSeq" id="WP_107216317.1">
    <property type="nucleotide sequence ID" value="NZ_KZ686270.1"/>
</dbReference>
<dbReference type="GO" id="GO:0016787">
    <property type="term" value="F:hydrolase activity"/>
    <property type="evidence" value="ECO:0007669"/>
    <property type="project" value="UniProtKB-KW"/>
</dbReference>
<keyword evidence="3" id="KW-1185">Reference proteome</keyword>
<keyword evidence="2" id="KW-0378">Hydrolase</keyword>
<dbReference type="PANTHER" id="PTHR47619">
    <property type="entry name" value="METALLO-HYDROLASE YYCJ-RELATED"/>
    <property type="match status" value="1"/>
</dbReference>
<proteinExistence type="predicted"/>